<feature type="region of interest" description="Disordered" evidence="1">
    <location>
        <begin position="1"/>
        <end position="100"/>
    </location>
</feature>
<organism evidence="2">
    <name type="scientific">Heliothis virescens</name>
    <name type="common">Tobacco budworm moth</name>
    <dbReference type="NCBI Taxonomy" id="7102"/>
    <lineage>
        <taxon>Eukaryota</taxon>
        <taxon>Metazoa</taxon>
        <taxon>Ecdysozoa</taxon>
        <taxon>Arthropoda</taxon>
        <taxon>Hexapoda</taxon>
        <taxon>Insecta</taxon>
        <taxon>Pterygota</taxon>
        <taxon>Neoptera</taxon>
        <taxon>Endopterygota</taxon>
        <taxon>Lepidoptera</taxon>
        <taxon>Glossata</taxon>
        <taxon>Ditrysia</taxon>
        <taxon>Noctuoidea</taxon>
        <taxon>Noctuidae</taxon>
        <taxon>Heliothinae</taxon>
        <taxon>Heliothis</taxon>
    </lineage>
</organism>
<proteinExistence type="predicted"/>
<feature type="compositionally biased region" description="Basic and acidic residues" evidence="1">
    <location>
        <begin position="47"/>
        <end position="56"/>
    </location>
</feature>
<dbReference type="AlphaFoldDB" id="A0A2A4JDB8"/>
<evidence type="ECO:0000256" key="1">
    <source>
        <dbReference type="SAM" id="MobiDB-lite"/>
    </source>
</evidence>
<evidence type="ECO:0000313" key="2">
    <source>
        <dbReference type="EMBL" id="PCG69412.1"/>
    </source>
</evidence>
<evidence type="ECO:0008006" key="3">
    <source>
        <dbReference type="Google" id="ProtNLM"/>
    </source>
</evidence>
<reference evidence="2" key="1">
    <citation type="submission" date="2017-09" db="EMBL/GenBank/DDBJ databases">
        <title>Contemporary evolution of a Lepidopteran species, Heliothis virescens, in response to modern agricultural practices.</title>
        <authorList>
            <person name="Fritz M.L."/>
            <person name="Deyonke A.M."/>
            <person name="Papanicolaou A."/>
            <person name="Micinski S."/>
            <person name="Westbrook J."/>
            <person name="Gould F."/>
        </authorList>
    </citation>
    <scope>NUCLEOTIDE SEQUENCE [LARGE SCALE GENOMIC DNA]</scope>
    <source>
        <strain evidence="2">HvINT-</strain>
        <tissue evidence="2">Whole body</tissue>
    </source>
</reference>
<accession>A0A2A4JDB8</accession>
<gene>
    <name evidence="2" type="ORF">B5V51_4145</name>
</gene>
<comment type="caution">
    <text evidence="2">The sequence shown here is derived from an EMBL/GenBank/DDBJ whole genome shotgun (WGS) entry which is preliminary data.</text>
</comment>
<feature type="compositionally biased region" description="Low complexity" evidence="1">
    <location>
        <begin position="395"/>
        <end position="417"/>
    </location>
</feature>
<feature type="compositionally biased region" description="Basic residues" evidence="1">
    <location>
        <begin position="367"/>
        <end position="383"/>
    </location>
</feature>
<protein>
    <recommendedName>
        <fullName evidence="3">CCHC-type domain-containing protein</fullName>
    </recommendedName>
</protein>
<dbReference type="STRING" id="7102.A0A2A4JDB8"/>
<dbReference type="EMBL" id="NWSH01002017">
    <property type="protein sequence ID" value="PCG69412.1"/>
    <property type="molecule type" value="Genomic_DNA"/>
</dbReference>
<feature type="region of interest" description="Disordered" evidence="1">
    <location>
        <begin position="352"/>
        <end position="447"/>
    </location>
</feature>
<sequence length="608" mass="65505">MSVASGYDEDYEVELYSPVASPSPPPARAQRRQRDEEEDEEAVAEALAKRYCHEDTPPPSFAEVARRNTPSPMEVPQGDGEDAATAAAAPAPPQPAKKKTARYPPLVVEKMPDWAAHFRVLRQRLGFPPHARPYQGGVRFVPETEEEFRVVQRYLTTLEAESGLSWFAYSLPAERSVKVAIRGLPAETDPSEILEELQGLGYQPEYVRHIKARQGRPGCVFHAVLRRTPDFRRIYDENILLNMRGVRIEAWRAKRGPAQCHRCQQFRHSSHHCHRPLACVRCGEGHHARDCPRPREATPTCANCGGEHPACSVRCPVFISEAKNRRAGTVASTQPRLRLDAPLQEADAPSSLMAAANGPTQAATHTAPKRRRRGNRGGKRGKKPQAAAAQQSDLAPTTAQAPARAAAAIGTGRPTTAVARTGAGNSIPVLPPQPRRQQDSAGTTIPPSKTACAIQILLGVIKALREGSNPEEAVLDGLTAEVALTTSLSLFIRGAPPATGVSPCVLTAAMQQQDCQLGGQRVYREEGASPVARPPRPDGAQRPAPLGFIEAGGTGGTATTGPGRAARARALELAQQLASSLQHACHTAVAPTEQQLRRSSESALFSLF</sequence>
<dbReference type="PANTHER" id="PTHR33273">
    <property type="entry name" value="DOMAIN-CONTAINING PROTEIN, PUTATIVE-RELATED"/>
    <property type="match status" value="1"/>
</dbReference>
<name>A0A2A4JDB8_HELVI</name>
<dbReference type="PANTHER" id="PTHR33273:SF2">
    <property type="entry name" value="ENDONUCLEASE_EXONUCLEASE_PHOSPHATASE DOMAIN-CONTAINING PROTEIN"/>
    <property type="match status" value="1"/>
</dbReference>